<evidence type="ECO:0000256" key="1">
    <source>
        <dbReference type="ARBA" id="ARBA00010062"/>
    </source>
</evidence>
<sequence>MRAQFRRAWGFCAAGVLASGLALAGIGQASAATAPSVLKIGTLYASSGSFAVASEGQYHGLEYWAKTVNKSGGVFVKAFDKKIPVKIVAYDDQSSTATATTLYNQLITQDHVNLLVADFGSVLTSVAIPLAAEHHMLLIDPTGSGANFFTKKTDYLADVSIPASTVWPLPLGHFLLDHKIKRVAVIYDSNDFDASQAETLKATLKKGGVTPVYYHGVPTSESNYTVLLHTIAAHRPDAVIEFGYPPNDIAFLHTLAGSGLHFKMTFTIFPGQLLALMTKNVGAKTLAYTYTYPTPPLVSFAKTTYGPNTATFVKEFTAATHNAPNFLDAAGYNTGLIMQDMLGTAPKFTQLAFHQALMDMSGKTTTVLGQFKINANGAQLGELLPVAQLVPAGKTNKIVVVYPQDKATGKPVYPAPHH</sequence>
<evidence type="ECO:0000313" key="7">
    <source>
        <dbReference type="Proteomes" id="UP000000245"/>
    </source>
</evidence>
<dbReference type="eggNOG" id="COG0683">
    <property type="taxonomic scope" value="Bacteria"/>
</dbReference>
<evidence type="ECO:0000313" key="6">
    <source>
        <dbReference type="EMBL" id="ABQ31403.1"/>
    </source>
</evidence>
<organism evidence="6 7">
    <name type="scientific">Acidiphilium cryptum (strain JF-5)</name>
    <dbReference type="NCBI Taxonomy" id="349163"/>
    <lineage>
        <taxon>Bacteria</taxon>
        <taxon>Pseudomonadati</taxon>
        <taxon>Pseudomonadota</taxon>
        <taxon>Alphaproteobacteria</taxon>
        <taxon>Acetobacterales</taxon>
        <taxon>Acidocellaceae</taxon>
        <taxon>Acidiphilium</taxon>
    </lineage>
</organism>
<dbReference type="InterPro" id="IPR028082">
    <property type="entry name" value="Peripla_BP_I"/>
</dbReference>
<keyword evidence="3" id="KW-0029">Amino-acid transport</keyword>
<dbReference type="GO" id="GO:0006865">
    <property type="term" value="P:amino acid transport"/>
    <property type="evidence" value="ECO:0007669"/>
    <property type="project" value="UniProtKB-KW"/>
</dbReference>
<dbReference type="Pfam" id="PF13458">
    <property type="entry name" value="Peripla_BP_6"/>
    <property type="match status" value="1"/>
</dbReference>
<dbReference type="SUPFAM" id="SSF53822">
    <property type="entry name" value="Periplasmic binding protein-like I"/>
    <property type="match status" value="1"/>
</dbReference>
<feature type="chain" id="PRO_5002683220" evidence="4">
    <location>
        <begin position="25"/>
        <end position="418"/>
    </location>
</feature>
<dbReference type="InterPro" id="IPR028081">
    <property type="entry name" value="Leu-bd"/>
</dbReference>
<dbReference type="PANTHER" id="PTHR30483:SF6">
    <property type="entry name" value="PERIPLASMIC BINDING PROTEIN OF ABC TRANSPORTER FOR NATURAL AMINO ACIDS"/>
    <property type="match status" value="1"/>
</dbReference>
<accession>A5G0M1</accession>
<reference evidence="6 7" key="1">
    <citation type="submission" date="2007-05" db="EMBL/GenBank/DDBJ databases">
        <title>Complete sequence of chromosome of Acidiphilium cryptum JF-5.</title>
        <authorList>
            <consortium name="US DOE Joint Genome Institute"/>
            <person name="Copeland A."/>
            <person name="Lucas S."/>
            <person name="Lapidus A."/>
            <person name="Barry K."/>
            <person name="Detter J.C."/>
            <person name="Glavina del Rio T."/>
            <person name="Hammon N."/>
            <person name="Israni S."/>
            <person name="Dalin E."/>
            <person name="Tice H."/>
            <person name="Pitluck S."/>
            <person name="Sims D."/>
            <person name="Brettin T."/>
            <person name="Bruce D."/>
            <person name="Han C."/>
            <person name="Schmutz J."/>
            <person name="Larimer F."/>
            <person name="Land M."/>
            <person name="Hauser L."/>
            <person name="Kyrpides N."/>
            <person name="Kim E."/>
            <person name="Magnuson T."/>
            <person name="Richardson P."/>
        </authorList>
    </citation>
    <scope>NUCLEOTIDE SEQUENCE [LARGE SCALE GENOMIC DNA]</scope>
    <source>
        <strain evidence="6 7">JF-5</strain>
    </source>
</reference>
<dbReference type="Proteomes" id="UP000000245">
    <property type="component" value="Chromosome"/>
</dbReference>
<dbReference type="PANTHER" id="PTHR30483">
    <property type="entry name" value="LEUCINE-SPECIFIC-BINDING PROTEIN"/>
    <property type="match status" value="1"/>
</dbReference>
<protein>
    <submittedName>
        <fullName evidence="6">Amino acid/amide ABC transporter substrate-binding protein, HAAT family</fullName>
    </submittedName>
</protein>
<evidence type="ECO:0000256" key="4">
    <source>
        <dbReference type="SAM" id="SignalP"/>
    </source>
</evidence>
<name>A5G0M1_ACICJ</name>
<dbReference type="STRING" id="349163.Acry_2205"/>
<dbReference type="Gene3D" id="3.40.50.2300">
    <property type="match status" value="2"/>
</dbReference>
<feature type="signal peptide" evidence="4">
    <location>
        <begin position="1"/>
        <end position="24"/>
    </location>
</feature>
<proteinExistence type="inferred from homology"/>
<dbReference type="KEGG" id="acr:Acry_2205"/>
<dbReference type="InterPro" id="IPR051010">
    <property type="entry name" value="BCAA_transport"/>
</dbReference>
<evidence type="ECO:0000259" key="5">
    <source>
        <dbReference type="Pfam" id="PF13458"/>
    </source>
</evidence>
<keyword evidence="2 4" id="KW-0732">Signal</keyword>
<comment type="similarity">
    <text evidence="1">Belongs to the leucine-binding protein family.</text>
</comment>
<keyword evidence="7" id="KW-1185">Reference proteome</keyword>
<dbReference type="HOGENOM" id="CLU_027128_4_1_5"/>
<dbReference type="AlphaFoldDB" id="A5G0M1"/>
<keyword evidence="3" id="KW-0813">Transport</keyword>
<evidence type="ECO:0000256" key="3">
    <source>
        <dbReference type="ARBA" id="ARBA00022970"/>
    </source>
</evidence>
<dbReference type="EMBL" id="CP000697">
    <property type="protein sequence ID" value="ABQ31403.1"/>
    <property type="molecule type" value="Genomic_DNA"/>
</dbReference>
<gene>
    <name evidence="6" type="ordered locus">Acry_2205</name>
</gene>
<feature type="domain" description="Leucine-binding protein" evidence="5">
    <location>
        <begin position="38"/>
        <end position="393"/>
    </location>
</feature>
<evidence type="ECO:0000256" key="2">
    <source>
        <dbReference type="ARBA" id="ARBA00022729"/>
    </source>
</evidence>
<dbReference type="RefSeq" id="WP_007422458.1">
    <property type="nucleotide sequence ID" value="NC_009484.1"/>
</dbReference>